<gene>
    <name evidence="1" type="primary">RGS22</name>
    <name evidence="1" type="ORF">GBF38_014610</name>
</gene>
<organism evidence="1 2">
    <name type="scientific">Nibea albiflora</name>
    <name type="common">Yellow drum</name>
    <name type="synonym">Corvina albiflora</name>
    <dbReference type="NCBI Taxonomy" id="240163"/>
    <lineage>
        <taxon>Eukaryota</taxon>
        <taxon>Metazoa</taxon>
        <taxon>Chordata</taxon>
        <taxon>Craniata</taxon>
        <taxon>Vertebrata</taxon>
        <taxon>Euteleostomi</taxon>
        <taxon>Actinopterygii</taxon>
        <taxon>Neopterygii</taxon>
        <taxon>Teleostei</taxon>
        <taxon>Neoteleostei</taxon>
        <taxon>Acanthomorphata</taxon>
        <taxon>Eupercaria</taxon>
        <taxon>Sciaenidae</taxon>
        <taxon>Nibea</taxon>
    </lineage>
</organism>
<dbReference type="Proteomes" id="UP000805704">
    <property type="component" value="Chromosome 16"/>
</dbReference>
<name>A0ACB7F7I7_NIBAL</name>
<dbReference type="EMBL" id="CM024804">
    <property type="protein sequence ID" value="KAG8010337.1"/>
    <property type="molecule type" value="Genomic_DNA"/>
</dbReference>
<proteinExistence type="predicted"/>
<evidence type="ECO:0000313" key="1">
    <source>
        <dbReference type="EMBL" id="KAG8010337.1"/>
    </source>
</evidence>
<keyword evidence="2" id="KW-1185">Reference proteome</keyword>
<comment type="caution">
    <text evidence="1">The sequence shown here is derived from an EMBL/GenBank/DDBJ whole genome shotgun (WGS) entry which is preliminary data.</text>
</comment>
<reference evidence="1" key="1">
    <citation type="submission" date="2020-04" db="EMBL/GenBank/DDBJ databases">
        <title>A chromosome-scale assembly and high-density genetic map of the yellow drum (Nibea albiflora) genome.</title>
        <authorList>
            <person name="Xu D."/>
            <person name="Zhang W."/>
            <person name="Chen R."/>
            <person name="Tan P."/>
            <person name="Wang L."/>
            <person name="Song H."/>
            <person name="Tian L."/>
            <person name="Zhu Q."/>
            <person name="Wang B."/>
        </authorList>
    </citation>
    <scope>NUCLEOTIDE SEQUENCE</scope>
    <source>
        <strain evidence="1">ZJHYS-2018</strain>
    </source>
</reference>
<sequence length="1155" mass="131218">MQCTPESNLYHESCKGQEHCYDDCSDSGYSGLFHSPQSSSGADSCRSLSPVEFNETPKENLRLSVTPKERTRGPVRFLSKDSRGVQRPSAVSWCETPKRDSSLRHRLQMCRPATAVKNDNTRSPCTRKTESSIWLSTSFDSLDTVTGALASSTLKLQQDLPLSGRKRRLFFMQVRTSTLEDGKLNSGCLSTFERRVSLSDADFSESISASDQVTIETPCFSKFLPGSSKENTQSPISGVTKNLYDSSSVLCTPSSIHTPKYIRSVSQDSGFGSLTLDKSQDSSVDHDGSFQELLLSASRGNSETPNLAETKWHSRLQRQHRLSTLKEGGSQSEEDPTDRKHVHLHQCHSHSKEDEVFVDSASPRSGLSFKCGNSMTSDSFSSTKQDYATPLRATTTKPENMTPFGTALGNPDVTPLRTTPVNLSLTPALQLVHAMCQQKAQMFVGQSPSLKEQLKSTAALTETPVLFRTTMPLAGLIGRKMGLGKVDILTELKKRNLRHILAFILSHLAPESIYRCGQVCKSWNEIIQQDKRARFKRTTHLSEVEAALELGGAVHVPDAETRLTLPKRSALKTVQAQSRTSSYCTPQSGNSTLTSLQHSILHSGSSSKREKFLEVAKTLFNDECLKPCPRCQHPARCHSVKGEGVCSRADCGFQFCTACLCAFHGSRECGSQSLWENAVYFWSDLQHYRELFYQDGLDPYRVQREAQLLYSTYLFSSARRSIAVDEEIRREVYDRMMPAFEELFDNVEEHTLNILLEPWTLLVSRGKESFQKVCVQEEVRCVDSQEFRELQSLYEESERRLKQVEQCGSMLFPSSFTPSTPLSKGLRASDSWSRVSPNYQGYRLGSLLRHRHEIGHFMSFLQNKGSSIHLSCWLDLEQYRRTSQKDKAVRQERSSHIAAKYLNGKYFFGSDSPATTEQQNDILRLAGGLERLKLECLANPVVIEIQDIVKSHIEEELLPLFLSTAEFTERQKHQPKAEGLWMSSSKEILLFRRILLNPVTCMQFQHFVSLKGDFLENDVLFWLEVQRYKDLCHSHSDEATIQQKISTIINCFINSSMPPALQIDIPAEQAQHILEKRHELGPYIFREAQMSVFSELLKFWPEFQEFSRSVQEEQLLPLLQEKRVKHRARVRRRRRKEEEEEEEEEDERRRAQARK</sequence>
<evidence type="ECO:0000313" key="2">
    <source>
        <dbReference type="Proteomes" id="UP000805704"/>
    </source>
</evidence>
<protein>
    <submittedName>
        <fullName evidence="1">Regulator of G-protein signaling 22</fullName>
    </submittedName>
</protein>
<accession>A0ACB7F7I7</accession>